<comment type="caution">
    <text evidence="1">The sequence shown here is derived from an EMBL/GenBank/DDBJ whole genome shotgun (WGS) entry which is preliminary data.</text>
</comment>
<evidence type="ECO:0000313" key="2">
    <source>
        <dbReference type="Proteomes" id="UP001308005"/>
    </source>
</evidence>
<reference evidence="2" key="1">
    <citation type="submission" date="2023-07" db="EMBL/GenBank/DDBJ databases">
        <title>The carbon used by Thiothrix.</title>
        <authorList>
            <person name="Chen L."/>
        </authorList>
    </citation>
    <scope>NUCLEOTIDE SEQUENCE [LARGE SCALE GENOMIC DNA]</scope>
</reference>
<accession>A0ABU6D0A3</accession>
<dbReference type="EMBL" id="JAYMYJ010000136">
    <property type="protein sequence ID" value="MEB4592514.1"/>
    <property type="molecule type" value="Genomic_DNA"/>
</dbReference>
<dbReference type="Proteomes" id="UP001308005">
    <property type="component" value="Unassembled WGS sequence"/>
</dbReference>
<sequence>MFELYPLNAPEAADNIRLGFQTDTVAARTLATDPDGRTVELLPTTLV</sequence>
<organism evidence="1 2">
    <name type="scientific">Candidatus Thiothrix phosphatis</name>
    <dbReference type="NCBI Taxonomy" id="3112415"/>
    <lineage>
        <taxon>Bacteria</taxon>
        <taxon>Pseudomonadati</taxon>
        <taxon>Pseudomonadota</taxon>
        <taxon>Gammaproteobacteria</taxon>
        <taxon>Thiotrichales</taxon>
        <taxon>Thiotrichaceae</taxon>
        <taxon>Thiothrix</taxon>
    </lineage>
</organism>
<protein>
    <submittedName>
        <fullName evidence="1">Uncharacterized protein</fullName>
    </submittedName>
</protein>
<keyword evidence="2" id="KW-1185">Reference proteome</keyword>
<proteinExistence type="predicted"/>
<dbReference type="RefSeq" id="WP_324696845.1">
    <property type="nucleotide sequence ID" value="NZ_JAYMYJ010000136.1"/>
</dbReference>
<name>A0ABU6D0A3_9GAMM</name>
<evidence type="ECO:0000313" key="1">
    <source>
        <dbReference type="EMBL" id="MEB4592514.1"/>
    </source>
</evidence>
<gene>
    <name evidence="1" type="ORF">VSS37_16130</name>
</gene>